<proteinExistence type="predicted"/>
<dbReference type="EMBL" id="AGNL01044541">
    <property type="protein sequence ID" value="EJK49659.1"/>
    <property type="molecule type" value="Genomic_DNA"/>
</dbReference>
<sequence>MSSTHELTTQRRVGAVGHVDWEEWQEKDDKSTKSCKSSMWQHVGMWAVWASFFSNNNGIVNWTPAGSQKVIIKPVMLRQVLVVIDQQTTSIWWWHGWLVTWSAWMDGGGLVGGDPRNIAEIRPKRSKLGSAAS</sequence>
<accession>K0RBM2</accession>
<evidence type="ECO:0000313" key="1">
    <source>
        <dbReference type="EMBL" id="EJK49659.1"/>
    </source>
</evidence>
<comment type="caution">
    <text evidence="1">The sequence shown here is derived from an EMBL/GenBank/DDBJ whole genome shotgun (WGS) entry which is preliminary data.</text>
</comment>
<keyword evidence="2" id="KW-1185">Reference proteome</keyword>
<dbReference type="Proteomes" id="UP000266841">
    <property type="component" value="Unassembled WGS sequence"/>
</dbReference>
<name>K0RBM2_THAOC</name>
<protein>
    <submittedName>
        <fullName evidence="1">Uncharacterized protein</fullName>
    </submittedName>
</protein>
<evidence type="ECO:0000313" key="2">
    <source>
        <dbReference type="Proteomes" id="UP000266841"/>
    </source>
</evidence>
<organism evidence="1 2">
    <name type="scientific">Thalassiosira oceanica</name>
    <name type="common">Marine diatom</name>
    <dbReference type="NCBI Taxonomy" id="159749"/>
    <lineage>
        <taxon>Eukaryota</taxon>
        <taxon>Sar</taxon>
        <taxon>Stramenopiles</taxon>
        <taxon>Ochrophyta</taxon>
        <taxon>Bacillariophyta</taxon>
        <taxon>Coscinodiscophyceae</taxon>
        <taxon>Thalassiosirophycidae</taxon>
        <taxon>Thalassiosirales</taxon>
        <taxon>Thalassiosiraceae</taxon>
        <taxon>Thalassiosira</taxon>
    </lineage>
</organism>
<gene>
    <name evidence="1" type="ORF">THAOC_31438</name>
</gene>
<reference evidence="1 2" key="1">
    <citation type="journal article" date="2012" name="Genome Biol.">
        <title>Genome and low-iron response of an oceanic diatom adapted to chronic iron limitation.</title>
        <authorList>
            <person name="Lommer M."/>
            <person name="Specht M."/>
            <person name="Roy A.S."/>
            <person name="Kraemer L."/>
            <person name="Andreson R."/>
            <person name="Gutowska M.A."/>
            <person name="Wolf J."/>
            <person name="Bergner S.V."/>
            <person name="Schilhabel M.B."/>
            <person name="Klostermeier U.C."/>
            <person name="Beiko R.G."/>
            <person name="Rosenstiel P."/>
            <person name="Hippler M."/>
            <person name="Laroche J."/>
        </authorList>
    </citation>
    <scope>NUCLEOTIDE SEQUENCE [LARGE SCALE GENOMIC DNA]</scope>
    <source>
        <strain evidence="1 2">CCMP1005</strain>
    </source>
</reference>
<dbReference type="AlphaFoldDB" id="K0RBM2"/>